<feature type="compositionally biased region" description="Polar residues" evidence="1">
    <location>
        <begin position="60"/>
        <end position="72"/>
    </location>
</feature>
<sequence>MTSVTVRLAPLGRAWETRPAAVRDTREGVDTVGISGIAGLVAALVVGGAVGTATIVGVVNSQTSPPSQSPANVEQPAIEYGTTS</sequence>
<evidence type="ECO:0000313" key="4">
    <source>
        <dbReference type="Proteomes" id="UP001500621"/>
    </source>
</evidence>
<reference evidence="4" key="1">
    <citation type="journal article" date="2019" name="Int. J. Syst. Evol. Microbiol.">
        <title>The Global Catalogue of Microorganisms (GCM) 10K type strain sequencing project: providing services to taxonomists for standard genome sequencing and annotation.</title>
        <authorList>
            <consortium name="The Broad Institute Genomics Platform"/>
            <consortium name="The Broad Institute Genome Sequencing Center for Infectious Disease"/>
            <person name="Wu L."/>
            <person name="Ma J."/>
        </authorList>
    </citation>
    <scope>NUCLEOTIDE SEQUENCE [LARGE SCALE GENOMIC DNA]</scope>
    <source>
        <strain evidence="4">JCM 18127</strain>
    </source>
</reference>
<keyword evidence="2" id="KW-0812">Transmembrane</keyword>
<evidence type="ECO:0000256" key="2">
    <source>
        <dbReference type="SAM" id="Phobius"/>
    </source>
</evidence>
<protein>
    <recommendedName>
        <fullName evidence="5">DUF2613 family protein</fullName>
    </recommendedName>
</protein>
<evidence type="ECO:0000313" key="3">
    <source>
        <dbReference type="EMBL" id="GAA4697699.1"/>
    </source>
</evidence>
<comment type="caution">
    <text evidence="3">The sequence shown here is derived from an EMBL/GenBank/DDBJ whole genome shotgun (WGS) entry which is preliminary data.</text>
</comment>
<dbReference type="Proteomes" id="UP001500621">
    <property type="component" value="Unassembled WGS sequence"/>
</dbReference>
<accession>A0ABP8WZ30</accession>
<gene>
    <name evidence="3" type="ORF">GCM10023226_40220</name>
</gene>
<feature type="transmembrane region" description="Helical" evidence="2">
    <location>
        <begin position="32"/>
        <end position="59"/>
    </location>
</feature>
<organism evidence="3 4">
    <name type="scientific">Nocardioides nanhaiensis</name>
    <dbReference type="NCBI Taxonomy" id="1476871"/>
    <lineage>
        <taxon>Bacteria</taxon>
        <taxon>Bacillati</taxon>
        <taxon>Actinomycetota</taxon>
        <taxon>Actinomycetes</taxon>
        <taxon>Propionibacteriales</taxon>
        <taxon>Nocardioidaceae</taxon>
        <taxon>Nocardioides</taxon>
    </lineage>
</organism>
<feature type="region of interest" description="Disordered" evidence="1">
    <location>
        <begin position="60"/>
        <end position="84"/>
    </location>
</feature>
<keyword evidence="2" id="KW-1133">Transmembrane helix</keyword>
<keyword evidence="4" id="KW-1185">Reference proteome</keyword>
<evidence type="ECO:0000256" key="1">
    <source>
        <dbReference type="SAM" id="MobiDB-lite"/>
    </source>
</evidence>
<evidence type="ECO:0008006" key="5">
    <source>
        <dbReference type="Google" id="ProtNLM"/>
    </source>
</evidence>
<dbReference type="EMBL" id="BAABIM010000005">
    <property type="protein sequence ID" value="GAA4697699.1"/>
    <property type="molecule type" value="Genomic_DNA"/>
</dbReference>
<proteinExistence type="predicted"/>
<keyword evidence="2" id="KW-0472">Membrane</keyword>
<name>A0ABP8WZ30_9ACTN</name>